<evidence type="ECO:0000313" key="2">
    <source>
        <dbReference type="EMBL" id="PUE60065.1"/>
    </source>
</evidence>
<dbReference type="SUPFAM" id="SSF50249">
    <property type="entry name" value="Nucleic acid-binding proteins"/>
    <property type="match status" value="1"/>
</dbReference>
<accession>A0A315ETG6</accession>
<keyword evidence="3" id="KW-1185">Reference proteome</keyword>
<dbReference type="Pfam" id="PF00773">
    <property type="entry name" value="RNB"/>
    <property type="match status" value="1"/>
</dbReference>
<dbReference type="InterPro" id="IPR001900">
    <property type="entry name" value="RNase_II/R"/>
</dbReference>
<dbReference type="InterPro" id="IPR040596">
    <property type="entry name" value="RNase_II_C_S1"/>
</dbReference>
<dbReference type="PANTHER" id="PTHR23355">
    <property type="entry name" value="RIBONUCLEASE"/>
    <property type="match status" value="1"/>
</dbReference>
<comment type="caution">
    <text evidence="2">The sequence shown here is derived from an EMBL/GenBank/DDBJ whole genome shotgun (WGS) entry which is preliminary data.</text>
</comment>
<evidence type="ECO:0000259" key="1">
    <source>
        <dbReference type="SMART" id="SM00955"/>
    </source>
</evidence>
<dbReference type="InterPro" id="IPR012340">
    <property type="entry name" value="NA-bd_OB-fold"/>
</dbReference>
<name>A0A315ETG6_9BURK</name>
<dbReference type="GO" id="GO:0003723">
    <property type="term" value="F:RNA binding"/>
    <property type="evidence" value="ECO:0007669"/>
    <property type="project" value="InterPro"/>
</dbReference>
<protein>
    <submittedName>
        <fullName evidence="2">Ribonuclease II</fullName>
    </submittedName>
</protein>
<dbReference type="AlphaFoldDB" id="A0A315ETG6"/>
<dbReference type="GO" id="GO:0006402">
    <property type="term" value="P:mRNA catabolic process"/>
    <property type="evidence" value="ECO:0007669"/>
    <property type="project" value="TreeGrafter"/>
</dbReference>
<dbReference type="InterPro" id="IPR050180">
    <property type="entry name" value="RNR_Ribonuclease"/>
</dbReference>
<dbReference type="GO" id="GO:0005829">
    <property type="term" value="C:cytosol"/>
    <property type="evidence" value="ECO:0007669"/>
    <property type="project" value="TreeGrafter"/>
</dbReference>
<dbReference type="Proteomes" id="UP000251341">
    <property type="component" value="Unassembled WGS sequence"/>
</dbReference>
<reference evidence="2 3" key="1">
    <citation type="submission" date="2017-04" db="EMBL/GenBank/DDBJ databases">
        <title>Unexpected and diverse lifestyles within the genus Limnohabitans.</title>
        <authorList>
            <person name="Kasalicky V."/>
            <person name="Mehrshad M."/>
            <person name="Andrei S.-A."/>
            <person name="Salcher M."/>
            <person name="Kratochvilova H."/>
            <person name="Simek K."/>
            <person name="Ghai R."/>
        </authorList>
    </citation>
    <scope>NUCLEOTIDE SEQUENCE [LARGE SCALE GENOMIC DNA]</scope>
    <source>
        <strain evidence="2 3">MWH-C5</strain>
    </source>
</reference>
<proteinExistence type="predicted"/>
<dbReference type="PANTHER" id="PTHR23355:SF37">
    <property type="entry name" value="EXORIBONUCLEASE 2"/>
    <property type="match status" value="1"/>
</dbReference>
<dbReference type="RefSeq" id="WP_108402899.1">
    <property type="nucleotide sequence ID" value="NZ_NESP01000001.1"/>
</dbReference>
<feature type="domain" description="RNB" evidence="1">
    <location>
        <begin position="51"/>
        <end position="384"/>
    </location>
</feature>
<dbReference type="SMART" id="SM00955">
    <property type="entry name" value="RNB"/>
    <property type="match status" value="1"/>
</dbReference>
<dbReference type="EMBL" id="NESP01000001">
    <property type="protein sequence ID" value="PUE60065.1"/>
    <property type="molecule type" value="Genomic_DNA"/>
</dbReference>
<dbReference type="GO" id="GO:0004540">
    <property type="term" value="F:RNA nuclease activity"/>
    <property type="evidence" value="ECO:0007669"/>
    <property type="project" value="InterPro"/>
</dbReference>
<dbReference type="Pfam" id="PF18614">
    <property type="entry name" value="RNase_II_C_S1"/>
    <property type="match status" value="1"/>
</dbReference>
<sequence>MGYKHFLGRSDLSLIAGQAMIERGLEPEFSRAALQELKAIAHAGQDTDPRVVDMTAWLWCSIDNDDSRDLDQLTVAEKQADGQTKVWVAVADVDVLVPKSSALDAHAKHNTTSVYTSTRIFPMLPDRLCTDLTSLNPHQERLAVVVEMCINANAEVTHSQLYRAKVHNKAKLAYDAISDWIEGDEALPDPAQAVHGMAEQLLLQDAVAQSLRARRHAHGSLEFETLQPHAVFEGERVVAIRQQVQNRARQLIEEFMIAANTCTAQFLAHHGHASLRRVVRSPERWQRIVALAATYDEHLPPEPDSSALETFLAKRHKADPVRFPDLSLIVVKLMGSGEYVVERANSEAIGHFGLSVRDYTHSTAPNRRYPDLVTQRMIKSVLMGAPAPYSSAELESLALHCTQQEDAARKVERRMRKSESALMLAGHIGQVFEAVVTGKTSSGTWVRVFSPPVEGMLTSYTSDHEVGELLRVKLIHTNVEQGFIDFAAWG</sequence>
<gene>
    <name evidence="2" type="ORF">B9Z44_11065</name>
</gene>
<organism evidence="2 3">
    <name type="scientific">Limnohabitans curvus</name>
    <dbReference type="NCBI Taxonomy" id="323423"/>
    <lineage>
        <taxon>Bacteria</taxon>
        <taxon>Pseudomonadati</taxon>
        <taxon>Pseudomonadota</taxon>
        <taxon>Betaproteobacteria</taxon>
        <taxon>Burkholderiales</taxon>
        <taxon>Comamonadaceae</taxon>
        <taxon>Limnohabitans</taxon>
    </lineage>
</organism>
<evidence type="ECO:0000313" key="3">
    <source>
        <dbReference type="Proteomes" id="UP000251341"/>
    </source>
</evidence>